<evidence type="ECO:0000313" key="1">
    <source>
        <dbReference type="EMBL" id="MCK6259518.1"/>
    </source>
</evidence>
<dbReference type="RefSeq" id="WP_419715004.1">
    <property type="nucleotide sequence ID" value="NZ_JAIWJX010000004.1"/>
</dbReference>
<accession>A0A9X1XH35</accession>
<name>A0A9X1XH35_9BACL</name>
<dbReference type="Proteomes" id="UP001139011">
    <property type="component" value="Unassembled WGS sequence"/>
</dbReference>
<keyword evidence="2" id="KW-1185">Reference proteome</keyword>
<gene>
    <name evidence="1" type="ORF">LCY76_23385</name>
</gene>
<dbReference type="AlphaFoldDB" id="A0A9X1XH35"/>
<evidence type="ECO:0000313" key="2">
    <source>
        <dbReference type="Proteomes" id="UP001139011"/>
    </source>
</evidence>
<organism evidence="1 2">
    <name type="scientific">Fictibacillus marinisediminis</name>
    <dbReference type="NCBI Taxonomy" id="2878389"/>
    <lineage>
        <taxon>Bacteria</taxon>
        <taxon>Bacillati</taxon>
        <taxon>Bacillota</taxon>
        <taxon>Bacilli</taxon>
        <taxon>Bacillales</taxon>
        <taxon>Fictibacillaceae</taxon>
        <taxon>Fictibacillus</taxon>
    </lineage>
</organism>
<sequence length="29" mass="3530">MNNERYSISKPKTYYDVCSYLDKLVKQEN</sequence>
<protein>
    <submittedName>
        <fullName evidence="1">DUF3895 domain-containing protein</fullName>
    </submittedName>
</protein>
<dbReference type="EMBL" id="JAIWJX010000004">
    <property type="protein sequence ID" value="MCK6259518.1"/>
    <property type="molecule type" value="Genomic_DNA"/>
</dbReference>
<reference evidence="1" key="1">
    <citation type="submission" date="2021-09" db="EMBL/GenBank/DDBJ databases">
        <title>Genome analysis of Fictibacillus sp. KIGAM418 isolated from marine sediment.</title>
        <authorList>
            <person name="Seo M.-J."/>
            <person name="Cho E.-S."/>
            <person name="Hwang C.Y."/>
        </authorList>
    </citation>
    <scope>NUCLEOTIDE SEQUENCE</scope>
    <source>
        <strain evidence="1">KIGAM418</strain>
    </source>
</reference>
<proteinExistence type="predicted"/>
<comment type="caution">
    <text evidence="1">The sequence shown here is derived from an EMBL/GenBank/DDBJ whole genome shotgun (WGS) entry which is preliminary data.</text>
</comment>